<evidence type="ECO:0000259" key="1">
    <source>
        <dbReference type="Pfam" id="PF13474"/>
    </source>
</evidence>
<evidence type="ECO:0000313" key="3">
    <source>
        <dbReference type="Proteomes" id="UP001526430"/>
    </source>
</evidence>
<proteinExistence type="predicted"/>
<dbReference type="EMBL" id="JAPFQI010000011">
    <property type="protein sequence ID" value="MCW8086819.1"/>
    <property type="molecule type" value="Genomic_DNA"/>
</dbReference>
<dbReference type="RefSeq" id="WP_301590944.1">
    <property type="nucleotide sequence ID" value="NZ_JAPFQI010000011.1"/>
</dbReference>
<name>A0ABT3NXD6_9PROT</name>
<feature type="domain" description="SnoaL-like" evidence="1">
    <location>
        <begin position="17"/>
        <end position="140"/>
    </location>
</feature>
<reference evidence="2 3" key="1">
    <citation type="submission" date="2022-10" db="EMBL/GenBank/DDBJ databases">
        <title>Roseococcus glaciei nov., sp. nov., isolated from glacier.</title>
        <authorList>
            <person name="Liu Q."/>
            <person name="Xin Y.-H."/>
        </authorList>
    </citation>
    <scope>NUCLEOTIDE SEQUENCE [LARGE SCALE GENOMIC DNA]</scope>
    <source>
        <strain evidence="2 3">MDT2-1-1</strain>
    </source>
</reference>
<gene>
    <name evidence="2" type="ORF">OF850_14375</name>
</gene>
<dbReference type="Gene3D" id="3.10.450.50">
    <property type="match status" value="1"/>
</dbReference>
<dbReference type="InterPro" id="IPR032710">
    <property type="entry name" value="NTF2-like_dom_sf"/>
</dbReference>
<dbReference type="SUPFAM" id="SSF54427">
    <property type="entry name" value="NTF2-like"/>
    <property type="match status" value="1"/>
</dbReference>
<dbReference type="InterPro" id="IPR037401">
    <property type="entry name" value="SnoaL-like"/>
</dbReference>
<sequence length="156" mass="17319">MSPALPEAPEAIRAAIHDWLERFAACVREVDYRSAYPFWHPRILAFGTVQAVVEGLEPFRDRQWSSVWPRTSDFRFRLDAARVLASADGSMAVAIVPFESTGYHPDGARFDRPGRTTLALVPNGGEGERWVAVHSHMSLAKGVPPDSHADRPVKAQ</sequence>
<dbReference type="Pfam" id="PF13474">
    <property type="entry name" value="SnoaL_3"/>
    <property type="match status" value="1"/>
</dbReference>
<organism evidence="2 3">
    <name type="scientific">Sabulicella glaciei</name>
    <dbReference type="NCBI Taxonomy" id="2984948"/>
    <lineage>
        <taxon>Bacteria</taxon>
        <taxon>Pseudomonadati</taxon>
        <taxon>Pseudomonadota</taxon>
        <taxon>Alphaproteobacteria</taxon>
        <taxon>Acetobacterales</taxon>
        <taxon>Acetobacteraceae</taxon>
        <taxon>Sabulicella</taxon>
    </lineage>
</organism>
<dbReference type="Proteomes" id="UP001526430">
    <property type="component" value="Unassembled WGS sequence"/>
</dbReference>
<protein>
    <submittedName>
        <fullName evidence="2">Nuclear transport factor 2 family protein</fullName>
    </submittedName>
</protein>
<comment type="caution">
    <text evidence="2">The sequence shown here is derived from an EMBL/GenBank/DDBJ whole genome shotgun (WGS) entry which is preliminary data.</text>
</comment>
<accession>A0ABT3NXD6</accession>
<keyword evidence="3" id="KW-1185">Reference proteome</keyword>
<evidence type="ECO:0000313" key="2">
    <source>
        <dbReference type="EMBL" id="MCW8086819.1"/>
    </source>
</evidence>